<protein>
    <submittedName>
        <fullName evidence="1">Uncharacterized protein</fullName>
    </submittedName>
</protein>
<dbReference type="EMBL" id="JAURUP010000043">
    <property type="protein sequence ID" value="MDP9751966.1"/>
    <property type="molecule type" value="Genomic_DNA"/>
</dbReference>
<name>A0ABT9M760_9THEO</name>
<evidence type="ECO:0000313" key="1">
    <source>
        <dbReference type="EMBL" id="MDP9751966.1"/>
    </source>
</evidence>
<reference evidence="1 2" key="1">
    <citation type="submission" date="2023-07" db="EMBL/GenBank/DDBJ databases">
        <title>Genomic Encyclopedia of Type Strains, Phase IV (KMG-IV): sequencing the most valuable type-strain genomes for metagenomic binning, comparative biology and taxonomic classification.</title>
        <authorList>
            <person name="Goeker M."/>
        </authorList>
    </citation>
    <scope>NUCLEOTIDE SEQUENCE [LARGE SCALE GENOMIC DNA]</scope>
    <source>
        <strain evidence="1 2">DSM 25963</strain>
    </source>
</reference>
<sequence length="31" mass="3695">MWYHSYTKEMLVTYVSTKVSVKEMKKAIILS</sequence>
<keyword evidence="2" id="KW-1185">Reference proteome</keyword>
<gene>
    <name evidence="1" type="ORF">J2S24_002492</name>
</gene>
<proteinExistence type="predicted"/>
<comment type="caution">
    <text evidence="1">The sequence shown here is derived from an EMBL/GenBank/DDBJ whole genome shotgun (WGS) entry which is preliminary data.</text>
</comment>
<dbReference type="Proteomes" id="UP001223886">
    <property type="component" value="Unassembled WGS sequence"/>
</dbReference>
<accession>A0ABT9M760</accession>
<organism evidence="1 2">
    <name type="scientific">Thermoanaerobacter pentosaceus</name>
    <dbReference type="NCBI Taxonomy" id="694059"/>
    <lineage>
        <taxon>Bacteria</taxon>
        <taxon>Bacillati</taxon>
        <taxon>Bacillota</taxon>
        <taxon>Clostridia</taxon>
        <taxon>Thermoanaerobacterales</taxon>
        <taxon>Thermoanaerobacteraceae</taxon>
        <taxon>Thermoanaerobacter</taxon>
    </lineage>
</organism>
<evidence type="ECO:0000313" key="2">
    <source>
        <dbReference type="Proteomes" id="UP001223886"/>
    </source>
</evidence>